<dbReference type="Gene3D" id="2.130.10.10">
    <property type="entry name" value="YVTN repeat-like/Quinoprotein amine dehydrogenase"/>
    <property type="match status" value="1"/>
</dbReference>
<dbReference type="PROSITE" id="PS50294">
    <property type="entry name" value="WD_REPEATS_REGION"/>
    <property type="match status" value="2"/>
</dbReference>
<dbReference type="Proteomes" id="UP000717328">
    <property type="component" value="Unassembled WGS sequence"/>
</dbReference>
<proteinExistence type="predicted"/>
<dbReference type="AlphaFoldDB" id="A0A9P7K736"/>
<feature type="region of interest" description="Disordered" evidence="2">
    <location>
        <begin position="69"/>
        <end position="89"/>
    </location>
</feature>
<keyword evidence="4" id="KW-1185">Reference proteome</keyword>
<dbReference type="PANTHER" id="PTHR19847">
    <property type="entry name" value="DDB1- AND CUL4-ASSOCIATED FACTOR 11"/>
    <property type="match status" value="1"/>
</dbReference>
<dbReference type="SMART" id="SM00320">
    <property type="entry name" value="WD40"/>
    <property type="match status" value="5"/>
</dbReference>
<feature type="region of interest" description="Disordered" evidence="2">
    <location>
        <begin position="1"/>
        <end position="32"/>
    </location>
</feature>
<evidence type="ECO:0000256" key="2">
    <source>
        <dbReference type="SAM" id="MobiDB-lite"/>
    </source>
</evidence>
<keyword evidence="1" id="KW-0853">WD repeat</keyword>
<feature type="repeat" description="WD" evidence="1">
    <location>
        <begin position="335"/>
        <end position="369"/>
    </location>
</feature>
<evidence type="ECO:0000313" key="4">
    <source>
        <dbReference type="Proteomes" id="UP000717328"/>
    </source>
</evidence>
<dbReference type="InterPro" id="IPR051859">
    <property type="entry name" value="DCAF"/>
</dbReference>
<evidence type="ECO:0000256" key="1">
    <source>
        <dbReference type="PROSITE-ProRule" id="PRU00221"/>
    </source>
</evidence>
<feature type="compositionally biased region" description="Acidic residues" evidence="2">
    <location>
        <begin position="73"/>
        <end position="89"/>
    </location>
</feature>
<dbReference type="GO" id="GO:0043161">
    <property type="term" value="P:proteasome-mediated ubiquitin-dependent protein catabolic process"/>
    <property type="evidence" value="ECO:0007669"/>
    <property type="project" value="TreeGrafter"/>
</dbReference>
<dbReference type="PANTHER" id="PTHR19847:SF7">
    <property type="entry name" value="DDB1- AND CUL4-ASSOCIATED FACTOR 11"/>
    <property type="match status" value="1"/>
</dbReference>
<dbReference type="EMBL" id="JABCKI010005718">
    <property type="protein sequence ID" value="KAG5639568.1"/>
    <property type="molecule type" value="Genomic_DNA"/>
</dbReference>
<accession>A0A9P7K736</accession>
<dbReference type="InterPro" id="IPR015943">
    <property type="entry name" value="WD40/YVTN_repeat-like_dom_sf"/>
</dbReference>
<dbReference type="SUPFAM" id="SSF50978">
    <property type="entry name" value="WD40 repeat-like"/>
    <property type="match status" value="1"/>
</dbReference>
<evidence type="ECO:0008006" key="5">
    <source>
        <dbReference type="Google" id="ProtNLM"/>
    </source>
</evidence>
<feature type="region of interest" description="Disordered" evidence="2">
    <location>
        <begin position="552"/>
        <end position="590"/>
    </location>
</feature>
<dbReference type="InterPro" id="IPR001680">
    <property type="entry name" value="WD40_rpt"/>
</dbReference>
<dbReference type="OrthoDB" id="63070at2759"/>
<gene>
    <name evidence="3" type="ORF">H0H81_012239</name>
</gene>
<dbReference type="GO" id="GO:0080008">
    <property type="term" value="C:Cul4-RING E3 ubiquitin ligase complex"/>
    <property type="evidence" value="ECO:0007669"/>
    <property type="project" value="TreeGrafter"/>
</dbReference>
<reference evidence="3" key="1">
    <citation type="submission" date="2021-02" db="EMBL/GenBank/DDBJ databases">
        <authorList>
            <person name="Nieuwenhuis M."/>
            <person name="Van De Peppel L.J.J."/>
        </authorList>
    </citation>
    <scope>NUCLEOTIDE SEQUENCE</scope>
    <source>
        <strain evidence="3">D49</strain>
    </source>
</reference>
<dbReference type="PROSITE" id="PS50082">
    <property type="entry name" value="WD_REPEATS_2"/>
    <property type="match status" value="2"/>
</dbReference>
<dbReference type="InterPro" id="IPR036322">
    <property type="entry name" value="WD40_repeat_dom_sf"/>
</dbReference>
<evidence type="ECO:0000313" key="3">
    <source>
        <dbReference type="EMBL" id="KAG5639568.1"/>
    </source>
</evidence>
<protein>
    <recommendedName>
        <fullName evidence="5">WD40 repeat-like protein</fullName>
    </recommendedName>
</protein>
<feature type="region of interest" description="Disordered" evidence="2">
    <location>
        <begin position="205"/>
        <end position="229"/>
    </location>
</feature>
<comment type="caution">
    <text evidence="3">The sequence shown here is derived from an EMBL/GenBank/DDBJ whole genome shotgun (WGS) entry which is preliminary data.</text>
</comment>
<feature type="compositionally biased region" description="Basic and acidic residues" evidence="2">
    <location>
        <begin position="552"/>
        <end position="575"/>
    </location>
</feature>
<sequence>MVINRSPMDIDMQDDQDDQQPRGQPRQQPSIHDILSYGAPQREGARAIRLNGINIHEISRLLNTVGASRQLELDEDDDPEDDDDEEDDDFYHAFRSSGEEQWTGPKITEPQQAGVELLNSGDFGRVENKLRARRNDVNIARLILNRTKRPHLPTFKEDYAADLIPNTNGTAVAIYDSNIYTAQYSADSSFYYTCSQDFRLNVFDTTAPPTSHRHQRSHSQLSNSDPQTNMKIRKSIQGNPGRWTITDANLSPNNERMVYSSITPTAYVTNILDDSQVQTPIPFADVARPSDIWGYGESFGIFSCRFSADGNEIVAGGSGKIFVYDLLANCRTVKIAAHTDDVNSCTWADTASGNILVSASDDASIKIWDRRSLGASRKPSGVLLGHTEGITYVSAKGDGRYIISNGKDQAMRLWDLRKMRSSKEYESVERKRFGVPRFDYRSTIQAFIWSLDGRVVQVLDRAKTLPMSFDPTGPEPPALKNRRGGTCVRDVSWHSQVRDIFLPLRSCINRLCAQEPVLMSAAWEYSDGGSVVARHEWKGLSKLGGSVEAWVEKKQQEEQDTSRVRRSSRFNDRRFTQRIPGAFEDEDEDD</sequence>
<reference evidence="3" key="2">
    <citation type="submission" date="2021-10" db="EMBL/GenBank/DDBJ databases">
        <title>Phylogenomics reveals ancestral predisposition of the termite-cultivated fungus Termitomyces towards a domesticated lifestyle.</title>
        <authorList>
            <person name="Auxier B."/>
            <person name="Grum-Grzhimaylo A."/>
            <person name="Cardenas M.E."/>
            <person name="Lodge J.D."/>
            <person name="Laessoe T."/>
            <person name="Pedersen O."/>
            <person name="Smith M.E."/>
            <person name="Kuyper T.W."/>
            <person name="Franco-Molano E.A."/>
            <person name="Baroni T.J."/>
            <person name="Aanen D.K."/>
        </authorList>
    </citation>
    <scope>NUCLEOTIDE SEQUENCE</scope>
    <source>
        <strain evidence="3">D49</strain>
    </source>
</reference>
<feature type="repeat" description="WD" evidence="1">
    <location>
        <begin position="383"/>
        <end position="424"/>
    </location>
</feature>
<dbReference type="Pfam" id="PF00400">
    <property type="entry name" value="WD40"/>
    <property type="match status" value="3"/>
</dbReference>
<name>A0A9P7K736_9AGAR</name>
<organism evidence="3 4">
    <name type="scientific">Sphagnurus paluster</name>
    <dbReference type="NCBI Taxonomy" id="117069"/>
    <lineage>
        <taxon>Eukaryota</taxon>
        <taxon>Fungi</taxon>
        <taxon>Dikarya</taxon>
        <taxon>Basidiomycota</taxon>
        <taxon>Agaricomycotina</taxon>
        <taxon>Agaricomycetes</taxon>
        <taxon>Agaricomycetidae</taxon>
        <taxon>Agaricales</taxon>
        <taxon>Tricholomatineae</taxon>
        <taxon>Lyophyllaceae</taxon>
        <taxon>Sphagnurus</taxon>
    </lineage>
</organism>